<accession>A0A7C9PFV5</accession>
<dbReference type="RefSeq" id="WP_163456736.1">
    <property type="nucleotide sequence ID" value="NZ_JAAGOH010000006.1"/>
</dbReference>
<protein>
    <submittedName>
        <fullName evidence="1">Uncharacterized protein</fullName>
    </submittedName>
</protein>
<dbReference type="AlphaFoldDB" id="A0A7C9PFV5"/>
<organism evidence="1 2">
    <name type="scientific">Ideonella livida</name>
    <dbReference type="NCBI Taxonomy" id="2707176"/>
    <lineage>
        <taxon>Bacteria</taxon>
        <taxon>Pseudomonadati</taxon>
        <taxon>Pseudomonadota</taxon>
        <taxon>Betaproteobacteria</taxon>
        <taxon>Burkholderiales</taxon>
        <taxon>Sphaerotilaceae</taxon>
        <taxon>Ideonella</taxon>
    </lineage>
</organism>
<name>A0A7C9PFV5_9BURK</name>
<comment type="caution">
    <text evidence="1">The sequence shown here is derived from an EMBL/GenBank/DDBJ whole genome shotgun (WGS) entry which is preliminary data.</text>
</comment>
<evidence type="ECO:0000313" key="1">
    <source>
        <dbReference type="EMBL" id="NDY90873.1"/>
    </source>
</evidence>
<evidence type="ECO:0000313" key="2">
    <source>
        <dbReference type="Proteomes" id="UP000484255"/>
    </source>
</evidence>
<dbReference type="EMBL" id="JAAGOH010000006">
    <property type="protein sequence ID" value="NDY90873.1"/>
    <property type="molecule type" value="Genomic_DNA"/>
</dbReference>
<gene>
    <name evidence="1" type="ORF">G3A44_06655</name>
</gene>
<keyword evidence="2" id="KW-1185">Reference proteome</keyword>
<sequence>MFPTPHLRLPTTGQALRQSLERRDSVVLSRLTAQLRVLGCRIPPEELARQLLTHGSARVRDAFGQELLLEVSVPPCVPRQRPDEALGFRLSC</sequence>
<proteinExistence type="predicted"/>
<dbReference type="Proteomes" id="UP000484255">
    <property type="component" value="Unassembled WGS sequence"/>
</dbReference>
<reference evidence="1 2" key="1">
    <citation type="submission" date="2020-02" db="EMBL/GenBank/DDBJ databases">
        <title>Ideonella bacterium strain TBM-1.</title>
        <authorList>
            <person name="Chen W.-M."/>
        </authorList>
    </citation>
    <scope>NUCLEOTIDE SEQUENCE [LARGE SCALE GENOMIC DNA]</scope>
    <source>
        <strain evidence="1 2">TBM-1</strain>
    </source>
</reference>